<comment type="caution">
    <text evidence="5">The sequence shown here is derived from an EMBL/GenBank/DDBJ whole genome shotgun (WGS) entry which is preliminary data.</text>
</comment>
<keyword evidence="1" id="KW-1015">Disulfide bond</keyword>
<organism evidence="5 6">
    <name type="scientific">Elysia crispata</name>
    <name type="common">lettuce slug</name>
    <dbReference type="NCBI Taxonomy" id="231223"/>
    <lineage>
        <taxon>Eukaryota</taxon>
        <taxon>Metazoa</taxon>
        <taxon>Spiralia</taxon>
        <taxon>Lophotrochozoa</taxon>
        <taxon>Mollusca</taxon>
        <taxon>Gastropoda</taxon>
        <taxon>Heterobranchia</taxon>
        <taxon>Euthyneura</taxon>
        <taxon>Panpulmonata</taxon>
        <taxon>Sacoglossa</taxon>
        <taxon>Placobranchoidea</taxon>
        <taxon>Plakobranchidae</taxon>
        <taxon>Elysia</taxon>
    </lineage>
</organism>
<feature type="signal peptide" evidence="3">
    <location>
        <begin position="1"/>
        <end position="21"/>
    </location>
</feature>
<feature type="region of interest" description="Disordered" evidence="2">
    <location>
        <begin position="156"/>
        <end position="175"/>
    </location>
</feature>
<evidence type="ECO:0000256" key="1">
    <source>
        <dbReference type="ARBA" id="ARBA00023157"/>
    </source>
</evidence>
<evidence type="ECO:0000259" key="4">
    <source>
        <dbReference type="PROSITE" id="PS50015"/>
    </source>
</evidence>
<name>A0AAE1A6Q3_9GAST</name>
<dbReference type="InterPro" id="IPR008139">
    <property type="entry name" value="SaposinB_dom"/>
</dbReference>
<dbReference type="Proteomes" id="UP001283361">
    <property type="component" value="Unassembled WGS sequence"/>
</dbReference>
<accession>A0AAE1A6Q3</accession>
<feature type="domain" description="Saposin B-type" evidence="4">
    <location>
        <begin position="31"/>
        <end position="133"/>
    </location>
</feature>
<evidence type="ECO:0000256" key="2">
    <source>
        <dbReference type="SAM" id="MobiDB-lite"/>
    </source>
</evidence>
<evidence type="ECO:0000313" key="5">
    <source>
        <dbReference type="EMBL" id="KAK3782318.1"/>
    </source>
</evidence>
<keyword evidence="6" id="KW-1185">Reference proteome</keyword>
<proteinExistence type="predicted"/>
<gene>
    <name evidence="5" type="ORF">RRG08_027866</name>
</gene>
<dbReference type="PROSITE" id="PS50015">
    <property type="entry name" value="SAP_B"/>
    <property type="match status" value="1"/>
</dbReference>
<feature type="chain" id="PRO_5042093587" description="Saposin B-type domain-containing protein" evidence="3">
    <location>
        <begin position="22"/>
        <end position="175"/>
    </location>
</feature>
<feature type="compositionally biased region" description="Basic and acidic residues" evidence="2">
    <location>
        <begin position="166"/>
        <end position="175"/>
    </location>
</feature>
<keyword evidence="3" id="KW-0732">Signal</keyword>
<evidence type="ECO:0000313" key="6">
    <source>
        <dbReference type="Proteomes" id="UP001283361"/>
    </source>
</evidence>
<dbReference type="AlphaFoldDB" id="A0AAE1A6Q3"/>
<reference evidence="5" key="1">
    <citation type="journal article" date="2023" name="G3 (Bethesda)">
        <title>A reference genome for the long-term kleptoplast-retaining sea slug Elysia crispata morphotype clarki.</title>
        <authorList>
            <person name="Eastman K.E."/>
            <person name="Pendleton A.L."/>
            <person name="Shaikh M.A."/>
            <person name="Suttiyut T."/>
            <person name="Ogas R."/>
            <person name="Tomko P."/>
            <person name="Gavelis G."/>
            <person name="Widhalm J.R."/>
            <person name="Wisecaver J.H."/>
        </authorList>
    </citation>
    <scope>NUCLEOTIDE SEQUENCE</scope>
    <source>
        <strain evidence="5">ECLA1</strain>
    </source>
</reference>
<feature type="compositionally biased region" description="Basic residues" evidence="2">
    <location>
        <begin position="156"/>
        <end position="165"/>
    </location>
</feature>
<sequence length="175" mass="20525">MLFRIICPYIILSLYSQIVFGKDAFFDAVPKELRCSGCELTVKVLDQMMRNPSKSLSKHVDDVIAAVCDEKRYQVSEYNPSVMLKVCKFIKEYHGNELRAELMKYYAHPKRSTYFEFGQHFCIDVLKMCAAVSHKNRHENDSSLHFDSKTHNFHLKHEHKIKMPRPVRDTAHDEL</sequence>
<dbReference type="EMBL" id="JAWDGP010002514">
    <property type="protein sequence ID" value="KAK3782318.1"/>
    <property type="molecule type" value="Genomic_DNA"/>
</dbReference>
<evidence type="ECO:0000256" key="3">
    <source>
        <dbReference type="SAM" id="SignalP"/>
    </source>
</evidence>
<protein>
    <recommendedName>
        <fullName evidence="4">Saposin B-type domain-containing protein</fullName>
    </recommendedName>
</protein>